<dbReference type="PROSITE" id="PS50113">
    <property type="entry name" value="PAC"/>
    <property type="match status" value="1"/>
</dbReference>
<dbReference type="SUPFAM" id="SSF141868">
    <property type="entry name" value="EAL domain-like"/>
    <property type="match status" value="1"/>
</dbReference>
<dbReference type="Gene3D" id="3.30.70.270">
    <property type="match status" value="1"/>
</dbReference>
<dbReference type="InterPro" id="IPR043128">
    <property type="entry name" value="Rev_trsase/Diguanyl_cyclase"/>
</dbReference>
<dbReference type="RefSeq" id="WP_149425890.1">
    <property type="nucleotide sequence ID" value="NZ_CP022579.1"/>
</dbReference>
<dbReference type="Pfam" id="PF13426">
    <property type="entry name" value="PAS_9"/>
    <property type="match status" value="1"/>
</dbReference>
<accession>A0A5C1EAW7</accession>
<dbReference type="Pfam" id="PF00990">
    <property type="entry name" value="GGDEF"/>
    <property type="match status" value="1"/>
</dbReference>
<feature type="region of interest" description="Disordered" evidence="1">
    <location>
        <begin position="164"/>
        <end position="183"/>
    </location>
</feature>
<dbReference type="InterPro" id="IPR000700">
    <property type="entry name" value="PAS-assoc_C"/>
</dbReference>
<feature type="domain" description="GGDEF" evidence="5">
    <location>
        <begin position="345"/>
        <end position="478"/>
    </location>
</feature>
<dbReference type="Gene3D" id="3.20.20.450">
    <property type="entry name" value="EAL domain"/>
    <property type="match status" value="1"/>
</dbReference>
<dbReference type="InterPro" id="IPR035965">
    <property type="entry name" value="PAS-like_dom_sf"/>
</dbReference>
<gene>
    <name evidence="6" type="ORF">OTERR_23380</name>
</gene>
<dbReference type="NCBIfam" id="TIGR00254">
    <property type="entry name" value="GGDEF"/>
    <property type="match status" value="1"/>
</dbReference>
<keyword evidence="7" id="KW-1185">Reference proteome</keyword>
<reference evidence="6 7" key="1">
    <citation type="submission" date="2017-07" db="EMBL/GenBank/DDBJ databases">
        <title>Complete genome sequence of Oryzomicrobium terrae TPP412.</title>
        <authorList>
            <person name="Chiu L.-W."/>
            <person name="Lo K.-J."/>
            <person name="Tsai Y.-M."/>
            <person name="Lin S.-S."/>
            <person name="Kuo C.-H."/>
            <person name="Liu C.-T."/>
        </authorList>
    </citation>
    <scope>NUCLEOTIDE SEQUENCE [LARGE SCALE GENOMIC DNA]</scope>
    <source>
        <strain evidence="6 7">TPP412</strain>
    </source>
</reference>
<dbReference type="InterPro" id="IPR001633">
    <property type="entry name" value="EAL_dom"/>
</dbReference>
<dbReference type="InterPro" id="IPR000014">
    <property type="entry name" value="PAS"/>
</dbReference>
<evidence type="ECO:0000256" key="1">
    <source>
        <dbReference type="SAM" id="MobiDB-lite"/>
    </source>
</evidence>
<dbReference type="EMBL" id="CP022579">
    <property type="protein sequence ID" value="QEL65814.1"/>
    <property type="molecule type" value="Genomic_DNA"/>
</dbReference>
<evidence type="ECO:0000259" key="5">
    <source>
        <dbReference type="PROSITE" id="PS50887"/>
    </source>
</evidence>
<dbReference type="Gene3D" id="3.30.450.20">
    <property type="entry name" value="PAS domain"/>
    <property type="match status" value="1"/>
</dbReference>
<proteinExistence type="predicted"/>
<dbReference type="SMART" id="SM00052">
    <property type="entry name" value="EAL"/>
    <property type="match status" value="1"/>
</dbReference>
<evidence type="ECO:0000313" key="7">
    <source>
        <dbReference type="Proteomes" id="UP000323671"/>
    </source>
</evidence>
<dbReference type="InterPro" id="IPR029787">
    <property type="entry name" value="Nucleotide_cyclase"/>
</dbReference>
<dbReference type="FunFam" id="3.20.20.450:FF:000001">
    <property type="entry name" value="Cyclic di-GMP phosphodiesterase yahA"/>
    <property type="match status" value="1"/>
</dbReference>
<dbReference type="InterPro" id="IPR001610">
    <property type="entry name" value="PAC"/>
</dbReference>
<evidence type="ECO:0000259" key="4">
    <source>
        <dbReference type="PROSITE" id="PS50883"/>
    </source>
</evidence>
<dbReference type="SMART" id="SM00086">
    <property type="entry name" value="PAC"/>
    <property type="match status" value="1"/>
</dbReference>
<evidence type="ECO:0000259" key="3">
    <source>
        <dbReference type="PROSITE" id="PS50113"/>
    </source>
</evidence>
<name>A0A5C1EAW7_9RHOO</name>
<protein>
    <submittedName>
        <fullName evidence="6">Putative signaling protein</fullName>
    </submittedName>
</protein>
<dbReference type="PROSITE" id="PS50112">
    <property type="entry name" value="PAS"/>
    <property type="match status" value="1"/>
</dbReference>
<dbReference type="PROSITE" id="PS50883">
    <property type="entry name" value="EAL"/>
    <property type="match status" value="1"/>
</dbReference>
<dbReference type="InterPro" id="IPR052155">
    <property type="entry name" value="Biofilm_reg_signaling"/>
</dbReference>
<dbReference type="AlphaFoldDB" id="A0A5C1EAW7"/>
<feature type="domain" description="PAC" evidence="3">
    <location>
        <begin position="258"/>
        <end position="313"/>
    </location>
</feature>
<dbReference type="SUPFAM" id="SSF55073">
    <property type="entry name" value="Nucleotide cyclase"/>
    <property type="match status" value="1"/>
</dbReference>
<dbReference type="PROSITE" id="PS50887">
    <property type="entry name" value="GGDEF"/>
    <property type="match status" value="1"/>
</dbReference>
<evidence type="ECO:0000259" key="2">
    <source>
        <dbReference type="PROSITE" id="PS50112"/>
    </source>
</evidence>
<dbReference type="CDD" id="cd00130">
    <property type="entry name" value="PAS"/>
    <property type="match status" value="1"/>
</dbReference>
<feature type="domain" description="EAL" evidence="4">
    <location>
        <begin position="487"/>
        <end position="741"/>
    </location>
</feature>
<dbReference type="NCBIfam" id="TIGR00229">
    <property type="entry name" value="sensory_box"/>
    <property type="match status" value="1"/>
</dbReference>
<dbReference type="SMART" id="SM00091">
    <property type="entry name" value="PAS"/>
    <property type="match status" value="1"/>
</dbReference>
<feature type="domain" description="PAS" evidence="2">
    <location>
        <begin position="184"/>
        <end position="261"/>
    </location>
</feature>
<dbReference type="SMART" id="SM00267">
    <property type="entry name" value="GGDEF"/>
    <property type="match status" value="1"/>
</dbReference>
<dbReference type="SUPFAM" id="SSF55785">
    <property type="entry name" value="PYP-like sensor domain (PAS domain)"/>
    <property type="match status" value="1"/>
</dbReference>
<dbReference type="Proteomes" id="UP000323671">
    <property type="component" value="Chromosome"/>
</dbReference>
<organism evidence="6 7">
    <name type="scientific">Oryzomicrobium terrae</name>
    <dbReference type="NCBI Taxonomy" id="1735038"/>
    <lineage>
        <taxon>Bacteria</taxon>
        <taxon>Pseudomonadati</taxon>
        <taxon>Pseudomonadota</taxon>
        <taxon>Betaproteobacteria</taxon>
        <taxon>Rhodocyclales</taxon>
        <taxon>Rhodocyclaceae</taxon>
        <taxon>Oryzomicrobium</taxon>
    </lineage>
</organism>
<dbReference type="PANTHER" id="PTHR44757">
    <property type="entry name" value="DIGUANYLATE CYCLASE DGCP"/>
    <property type="match status" value="1"/>
</dbReference>
<evidence type="ECO:0000313" key="6">
    <source>
        <dbReference type="EMBL" id="QEL65814.1"/>
    </source>
</evidence>
<sequence length="742" mass="82018">MTPPPTLHPGGQLDPLLTALRRAGELACRAVDLGDLARTTCEILLQGGLTLAALARLAPNLPEPVLVACRDVHALPHAADSRGPADTWSDCGRLAEARSWQRQWPCNWRGRTHGLLLIGGDEADSAELPPRVVDALDTLAATLGAVLALHYCEEESVRLRHALDQGRPAGNRGGTAKESTAEEQLRLKTRALESSLNGVMITSAVLLDHPITYVNPAFERITGYRADEVIGKAGRFLVRDDLNQRGLNEIRAALRDKREGHAIVRNYRRDGSLFWNELHIAPVRDESGTHTTHFVSIISDVTERVRYQEQLEYQAHHDVLTGLANRALLADRIGQAIAQARRDKSQVAVLLLDLDRFKLVNDGLGHGPADELLKTVATRLMACVRDTDTVARLGGDEFVIVVRDIRHPEDAAGVADKVLKSLALPFTIADKEVFIGASIGISLYPRDGDHDEILMRNADVAMYRVKEHGRNSYRFFLPEMGGMALDKLDMEGNLRRALENDELVPYYQPKVNIATGRIVGAEALVRWRHPKIGVVSPNEFIPLAEETGLILPIGEQMLYQVCRQIRAWDEAGLPRIPVAVNISARQFRQDDLAQRIRRAIEESGLDPARLELELTESMVMHDADGAVGTLRELRLMGLQLSLDDFGTGYSNLTYLKRFPINTLKIDRSFVSDLTTNPDDAAIAAAVVAMSHQLGLTVVAEGVESEEQLQLLAANGCDQYQGFLFSRPVPAEDFEKLLRRDLE</sequence>
<dbReference type="Pfam" id="PF00563">
    <property type="entry name" value="EAL"/>
    <property type="match status" value="1"/>
</dbReference>
<dbReference type="CDD" id="cd01949">
    <property type="entry name" value="GGDEF"/>
    <property type="match status" value="1"/>
</dbReference>
<dbReference type="InterPro" id="IPR035919">
    <property type="entry name" value="EAL_sf"/>
</dbReference>
<dbReference type="CDD" id="cd01948">
    <property type="entry name" value="EAL"/>
    <property type="match status" value="1"/>
</dbReference>
<dbReference type="PANTHER" id="PTHR44757:SF2">
    <property type="entry name" value="BIOFILM ARCHITECTURE MAINTENANCE PROTEIN MBAA"/>
    <property type="match status" value="1"/>
</dbReference>
<dbReference type="KEGG" id="otr:OTERR_23380"/>
<dbReference type="InterPro" id="IPR000160">
    <property type="entry name" value="GGDEF_dom"/>
</dbReference>